<reference evidence="1" key="1">
    <citation type="submission" date="2017-05" db="EMBL/GenBank/DDBJ databases">
        <authorList>
            <person name="Imhoff J.F."/>
            <person name="Rahn T."/>
            <person name="Kuenzel S."/>
            <person name="Neulinger S.C."/>
        </authorList>
    </citation>
    <scope>NUCLEOTIDE SEQUENCE</scope>
    <source>
        <strain evidence="1">LMG 28126</strain>
    </source>
</reference>
<dbReference type="Proteomes" id="UP000706333">
    <property type="component" value="Unassembled WGS sequence"/>
</dbReference>
<reference evidence="1" key="2">
    <citation type="journal article" date="2020" name="Microorganisms">
        <title>Osmotic Adaptation and Compatible Solute Biosynthesis of Phototrophic Bacteria as Revealed from Genome Analyses.</title>
        <authorList>
            <person name="Imhoff J.F."/>
            <person name="Rahn T."/>
            <person name="Kunzel S."/>
            <person name="Keller A."/>
            <person name="Neulinger S.C."/>
        </authorList>
    </citation>
    <scope>NUCLEOTIDE SEQUENCE</scope>
    <source>
        <strain evidence="1">LMG 28126</strain>
    </source>
</reference>
<dbReference type="InterPro" id="IPR006311">
    <property type="entry name" value="TAT_signal"/>
</dbReference>
<dbReference type="EMBL" id="NHSD01000081">
    <property type="protein sequence ID" value="MBK5926013.1"/>
    <property type="molecule type" value="Genomic_DNA"/>
</dbReference>
<dbReference type="InterPro" id="IPR008869">
    <property type="entry name" value="MlaC/ttg2D"/>
</dbReference>
<protein>
    <submittedName>
        <fullName evidence="1">Uncharacterized protein</fullName>
    </submittedName>
</protein>
<accession>A0A934TJ71</accession>
<evidence type="ECO:0000313" key="1">
    <source>
        <dbReference type="EMBL" id="MBK5926013.1"/>
    </source>
</evidence>
<comment type="caution">
    <text evidence="1">The sequence shown here is derived from an EMBL/GenBank/DDBJ whole genome shotgun (WGS) entry which is preliminary data.</text>
</comment>
<proteinExistence type="predicted"/>
<organism evidence="1 2">
    <name type="scientific">Rhodobaculum claviforme</name>
    <dbReference type="NCBI Taxonomy" id="1549854"/>
    <lineage>
        <taxon>Bacteria</taxon>
        <taxon>Pseudomonadati</taxon>
        <taxon>Pseudomonadota</taxon>
        <taxon>Alphaproteobacteria</taxon>
        <taxon>Rhodobacterales</taxon>
        <taxon>Paracoccaceae</taxon>
        <taxon>Rhodobaculum</taxon>
    </lineage>
</organism>
<dbReference type="AlphaFoldDB" id="A0A934TJ71"/>
<keyword evidence="2" id="KW-1185">Reference proteome</keyword>
<gene>
    <name evidence="1" type="ORF">CCR87_01360</name>
</gene>
<dbReference type="Gene3D" id="3.10.450.710">
    <property type="entry name" value="Tgt2/MlaC"/>
    <property type="match status" value="1"/>
</dbReference>
<dbReference type="PROSITE" id="PS51318">
    <property type="entry name" value="TAT"/>
    <property type="match status" value="1"/>
</dbReference>
<sequence length="240" mass="25607">MSRHGFCICKAAGFGWMGPRPLSRTCSIPMTICMMTDPLTRRTVLALGGAALVTLATPPGAHATTLTQARTLVDAVAAELTAIVNSGGTTAQMIDRFEGVFDRLADMPVIARSVLGPVARTASAAQLARFTSAYRGYLARKYGRTLFGGYSGGEIAVTGAATSGTVHSVQSVARMQRRSGGTERLDVVWQVSSRSPEPRFFNMIIDGVNFFAIEREEVPALLEVRRGDLDRLIADLPGLG</sequence>
<name>A0A934TJ71_9RHOB</name>
<dbReference type="InterPro" id="IPR042245">
    <property type="entry name" value="Tgt2/MlaC_sf"/>
</dbReference>
<dbReference type="PANTHER" id="PTHR36573:SF1">
    <property type="entry name" value="INTERMEMBRANE PHOSPHOLIPID TRANSPORT SYSTEM BINDING PROTEIN MLAC"/>
    <property type="match status" value="1"/>
</dbReference>
<dbReference type="Pfam" id="PF05494">
    <property type="entry name" value="MlaC"/>
    <property type="match status" value="1"/>
</dbReference>
<evidence type="ECO:0000313" key="2">
    <source>
        <dbReference type="Proteomes" id="UP000706333"/>
    </source>
</evidence>
<dbReference type="PANTHER" id="PTHR36573">
    <property type="entry name" value="INTERMEMBRANE PHOSPHOLIPID TRANSPORT SYSTEM BINDING PROTEIN MLAC"/>
    <property type="match status" value="1"/>
</dbReference>